<sequence>MKVLASFNDAVLNYSGIVLAEEQEASCGGLSKDLKLTPLVVIEEDFSLQTRVSEDLINRLLAS</sequence>
<accession>A0A317U549</accession>
<name>A0A317U549_9GAMM</name>
<reference evidence="1 2" key="1">
    <citation type="submission" date="2018-05" db="EMBL/GenBank/DDBJ databases">
        <title>Legionella qingyii sp.nov., whole genome shotgun sequence.</title>
        <authorList>
            <person name="Wu H."/>
            <person name="Zhu Q."/>
            <person name="Hu C."/>
        </authorList>
    </citation>
    <scope>NUCLEOTIDE SEQUENCE [LARGE SCALE GENOMIC DNA]</scope>
    <source>
        <strain evidence="1 2">HEB18</strain>
    </source>
</reference>
<dbReference type="EMBL" id="QHJG01000013">
    <property type="protein sequence ID" value="PWY55946.1"/>
    <property type="molecule type" value="Genomic_DNA"/>
</dbReference>
<evidence type="ECO:0000313" key="1">
    <source>
        <dbReference type="EMBL" id="PWY55946.1"/>
    </source>
</evidence>
<evidence type="ECO:0000313" key="2">
    <source>
        <dbReference type="Proteomes" id="UP000247152"/>
    </source>
</evidence>
<dbReference type="AlphaFoldDB" id="A0A317U549"/>
<proteinExistence type="predicted"/>
<dbReference type="Proteomes" id="UP000247152">
    <property type="component" value="Unassembled WGS sequence"/>
</dbReference>
<protein>
    <submittedName>
        <fullName evidence="1">Uncharacterized protein</fullName>
    </submittedName>
</protein>
<organism evidence="1 2">
    <name type="scientific">Legionella qingyii</name>
    <dbReference type="NCBI Taxonomy" id="2184757"/>
    <lineage>
        <taxon>Bacteria</taxon>
        <taxon>Pseudomonadati</taxon>
        <taxon>Pseudomonadota</taxon>
        <taxon>Gammaproteobacteria</taxon>
        <taxon>Legionellales</taxon>
        <taxon>Legionellaceae</taxon>
        <taxon>Legionella</taxon>
    </lineage>
</organism>
<comment type="caution">
    <text evidence="1">The sequence shown here is derived from an EMBL/GenBank/DDBJ whole genome shotgun (WGS) entry which is preliminary data.</text>
</comment>
<gene>
    <name evidence="1" type="ORF">DGG96_09430</name>
</gene>